<gene>
    <name evidence="1" type="ORF">BS47DRAFT_1319637</name>
</gene>
<organism evidence="1 2">
    <name type="scientific">Hydnum rufescens UP504</name>
    <dbReference type="NCBI Taxonomy" id="1448309"/>
    <lineage>
        <taxon>Eukaryota</taxon>
        <taxon>Fungi</taxon>
        <taxon>Dikarya</taxon>
        <taxon>Basidiomycota</taxon>
        <taxon>Agaricomycotina</taxon>
        <taxon>Agaricomycetes</taxon>
        <taxon>Cantharellales</taxon>
        <taxon>Hydnaceae</taxon>
        <taxon>Hydnum</taxon>
    </lineage>
</organism>
<sequence>MDTGLEPGLAEGQYYEWSPPNYCSSVAPKLQFTAPFERESRLSMNFYRLAKWAPDGACALTVSEYRTFRIHSLLREGNNYSLSPQIPLAQASSILDALWFPTASMKDPASFCFMASVRESPVKLLDASNGRLRASYRIIDHRERVIAPHSMAFDLTATQLYCGCEDFIEVFDVHRPGDGKRLPTSPSKKSKEGLKGIISSLAINPDYSGTYAAGTFSSSPHAIGLFDPDVGPNPTLFLGHVRRGGVTQIMFHPTRQYVIYAASRRSGYIQIWDLRNPHELTGEFLRGAENNGTNQRLRFDIDIGGKWLATGEEKGTVSLFDVSSATEEQYPPPKLQYQAHDDSIGSVAFHPIDSIALTVSGSRRFERDSPGTTWMSPLRSLTPLLTGSREWEWWHRARC</sequence>
<proteinExistence type="predicted"/>
<dbReference type="OrthoDB" id="239865at2759"/>
<dbReference type="AlphaFoldDB" id="A0A9P6DUC9"/>
<dbReference type="Proteomes" id="UP000886523">
    <property type="component" value="Unassembled WGS sequence"/>
</dbReference>
<dbReference type="PANTHER" id="PTHR13211">
    <property type="entry name" value="TELOMERASE CAJAL BODY PROTEIN 1"/>
    <property type="match status" value="1"/>
</dbReference>
<name>A0A9P6DUC9_9AGAM</name>
<dbReference type="EMBL" id="MU129015">
    <property type="protein sequence ID" value="KAF9510475.1"/>
    <property type="molecule type" value="Genomic_DNA"/>
</dbReference>
<accession>A0A9P6DUC9</accession>
<reference evidence="1" key="1">
    <citation type="journal article" date="2020" name="Nat. Commun.">
        <title>Large-scale genome sequencing of mycorrhizal fungi provides insights into the early evolution of symbiotic traits.</title>
        <authorList>
            <person name="Miyauchi S."/>
            <person name="Kiss E."/>
            <person name="Kuo A."/>
            <person name="Drula E."/>
            <person name="Kohler A."/>
            <person name="Sanchez-Garcia M."/>
            <person name="Morin E."/>
            <person name="Andreopoulos B."/>
            <person name="Barry K.W."/>
            <person name="Bonito G."/>
            <person name="Buee M."/>
            <person name="Carver A."/>
            <person name="Chen C."/>
            <person name="Cichocki N."/>
            <person name="Clum A."/>
            <person name="Culley D."/>
            <person name="Crous P.W."/>
            <person name="Fauchery L."/>
            <person name="Girlanda M."/>
            <person name="Hayes R.D."/>
            <person name="Keri Z."/>
            <person name="LaButti K."/>
            <person name="Lipzen A."/>
            <person name="Lombard V."/>
            <person name="Magnuson J."/>
            <person name="Maillard F."/>
            <person name="Murat C."/>
            <person name="Nolan M."/>
            <person name="Ohm R.A."/>
            <person name="Pangilinan J."/>
            <person name="Pereira M.F."/>
            <person name="Perotto S."/>
            <person name="Peter M."/>
            <person name="Pfister S."/>
            <person name="Riley R."/>
            <person name="Sitrit Y."/>
            <person name="Stielow J.B."/>
            <person name="Szollosi G."/>
            <person name="Zifcakova L."/>
            <person name="Stursova M."/>
            <person name="Spatafora J.W."/>
            <person name="Tedersoo L."/>
            <person name="Vaario L.M."/>
            <person name="Yamada A."/>
            <person name="Yan M."/>
            <person name="Wang P."/>
            <person name="Xu J."/>
            <person name="Bruns T."/>
            <person name="Baldrian P."/>
            <person name="Vilgalys R."/>
            <person name="Dunand C."/>
            <person name="Henrissat B."/>
            <person name="Grigoriev I.V."/>
            <person name="Hibbett D."/>
            <person name="Nagy L.G."/>
            <person name="Martin F.M."/>
        </authorList>
    </citation>
    <scope>NUCLEOTIDE SEQUENCE</scope>
    <source>
        <strain evidence="1">UP504</strain>
    </source>
</reference>
<dbReference type="InterPro" id="IPR001680">
    <property type="entry name" value="WD40_rpt"/>
</dbReference>
<evidence type="ECO:0000313" key="1">
    <source>
        <dbReference type="EMBL" id="KAF9510475.1"/>
    </source>
</evidence>
<comment type="caution">
    <text evidence="1">The sequence shown here is derived from an EMBL/GenBank/DDBJ whole genome shotgun (WGS) entry which is preliminary data.</text>
</comment>
<evidence type="ECO:0000313" key="2">
    <source>
        <dbReference type="Proteomes" id="UP000886523"/>
    </source>
</evidence>
<dbReference type="InterPro" id="IPR051150">
    <property type="entry name" value="SWT21/TCAB1_mRNA_Telomere"/>
</dbReference>
<dbReference type="PANTHER" id="PTHR13211:SF0">
    <property type="entry name" value="TELOMERASE CAJAL BODY PROTEIN 1"/>
    <property type="match status" value="1"/>
</dbReference>
<dbReference type="Gene3D" id="2.130.10.10">
    <property type="entry name" value="YVTN repeat-like/Quinoprotein amine dehydrogenase"/>
    <property type="match status" value="1"/>
</dbReference>
<dbReference type="InterPro" id="IPR036322">
    <property type="entry name" value="WD40_repeat_dom_sf"/>
</dbReference>
<keyword evidence="2" id="KW-1185">Reference proteome</keyword>
<dbReference type="Pfam" id="PF00400">
    <property type="entry name" value="WD40"/>
    <property type="match status" value="1"/>
</dbReference>
<dbReference type="InterPro" id="IPR015943">
    <property type="entry name" value="WD40/YVTN_repeat-like_dom_sf"/>
</dbReference>
<dbReference type="SUPFAM" id="SSF50978">
    <property type="entry name" value="WD40 repeat-like"/>
    <property type="match status" value="1"/>
</dbReference>
<protein>
    <submittedName>
        <fullName evidence="1">Uncharacterized protein</fullName>
    </submittedName>
</protein>